<sequence>MKLISNNRPGILTFKTCAGDSNLKNRLKKESQEESFAGSKEIKEHWLLSSLNPSSSLSPDAVISSQIDHVIFDESHALNILDTSLHSKSSYTDKLKVGLENPPMGSVRKKSSTTNLWDHMYQWKTEDQELYELYSGRTCFCEENL</sequence>
<reference evidence="1" key="2">
    <citation type="submission" date="2015-06" db="UniProtKB">
        <authorList>
            <consortium name="EnsemblMetazoa"/>
        </authorList>
    </citation>
    <scope>IDENTIFICATION</scope>
</reference>
<dbReference type="EMBL" id="CAQQ02058019">
    <property type="status" value="NOT_ANNOTATED_CDS"/>
    <property type="molecule type" value="Genomic_DNA"/>
</dbReference>
<evidence type="ECO:0000313" key="1">
    <source>
        <dbReference type="EnsemblMetazoa" id="MESCA006954-PA"/>
    </source>
</evidence>
<dbReference type="Proteomes" id="UP000015102">
    <property type="component" value="Unassembled WGS sequence"/>
</dbReference>
<name>T1GTC5_MEGSC</name>
<protein>
    <submittedName>
        <fullName evidence="1">Uncharacterized protein</fullName>
    </submittedName>
</protein>
<accession>T1GTC5</accession>
<dbReference type="EMBL" id="CAQQ02058017">
    <property type="status" value="NOT_ANNOTATED_CDS"/>
    <property type="molecule type" value="Genomic_DNA"/>
</dbReference>
<evidence type="ECO:0000313" key="2">
    <source>
        <dbReference type="Proteomes" id="UP000015102"/>
    </source>
</evidence>
<dbReference type="AlphaFoldDB" id="T1GTC5"/>
<proteinExistence type="predicted"/>
<keyword evidence="2" id="KW-1185">Reference proteome</keyword>
<organism evidence="1 2">
    <name type="scientific">Megaselia scalaris</name>
    <name type="common">Humpbacked fly</name>
    <name type="synonym">Phora scalaris</name>
    <dbReference type="NCBI Taxonomy" id="36166"/>
    <lineage>
        <taxon>Eukaryota</taxon>
        <taxon>Metazoa</taxon>
        <taxon>Ecdysozoa</taxon>
        <taxon>Arthropoda</taxon>
        <taxon>Hexapoda</taxon>
        <taxon>Insecta</taxon>
        <taxon>Pterygota</taxon>
        <taxon>Neoptera</taxon>
        <taxon>Endopterygota</taxon>
        <taxon>Diptera</taxon>
        <taxon>Brachycera</taxon>
        <taxon>Muscomorpha</taxon>
        <taxon>Platypezoidea</taxon>
        <taxon>Phoridae</taxon>
        <taxon>Megaseliini</taxon>
        <taxon>Megaselia</taxon>
    </lineage>
</organism>
<dbReference type="HOGENOM" id="CLU_1789061_0_0_1"/>
<dbReference type="EnsemblMetazoa" id="MESCA006954-RA">
    <property type="protein sequence ID" value="MESCA006954-PA"/>
    <property type="gene ID" value="MESCA006954"/>
</dbReference>
<reference evidence="2" key="1">
    <citation type="submission" date="2013-02" db="EMBL/GenBank/DDBJ databases">
        <authorList>
            <person name="Hughes D."/>
        </authorList>
    </citation>
    <scope>NUCLEOTIDE SEQUENCE</scope>
    <source>
        <strain>Durham</strain>
        <strain evidence="2">NC isolate 2 -- Noor lab</strain>
    </source>
</reference>
<dbReference type="EMBL" id="CAQQ02058018">
    <property type="status" value="NOT_ANNOTATED_CDS"/>
    <property type="molecule type" value="Genomic_DNA"/>
</dbReference>